<dbReference type="Pfam" id="PF14111">
    <property type="entry name" value="DUF4283"/>
    <property type="match status" value="1"/>
</dbReference>
<name>A0AAF0TCZ5_SOLVR</name>
<feature type="non-terminal residue" evidence="3">
    <location>
        <position position="1"/>
    </location>
</feature>
<keyword evidence="4" id="KW-1185">Reference proteome</keyword>
<dbReference type="EMBL" id="CP133613">
    <property type="protein sequence ID" value="WMV13899.1"/>
    <property type="molecule type" value="Genomic_DNA"/>
</dbReference>
<evidence type="ECO:0000256" key="1">
    <source>
        <dbReference type="SAM" id="MobiDB-lite"/>
    </source>
</evidence>
<sequence length="100" mass="11823">QGLDNINVQDEQENPHNHPNFIPISSSDKLRLYSPWKYSLIVKLIGKRIGYIYFQNRLQALWQLSEKISLIDVSEDFYFTKLAKPENYDKILHQGPWFLG</sequence>
<accession>A0AAF0TCZ5</accession>
<proteinExistence type="predicted"/>
<evidence type="ECO:0000259" key="2">
    <source>
        <dbReference type="Pfam" id="PF14111"/>
    </source>
</evidence>
<dbReference type="AlphaFoldDB" id="A0AAF0TCZ5"/>
<evidence type="ECO:0000313" key="3">
    <source>
        <dbReference type="EMBL" id="WMV13899.1"/>
    </source>
</evidence>
<feature type="domain" description="DUF4283" evidence="2">
    <location>
        <begin position="36"/>
        <end position="99"/>
    </location>
</feature>
<dbReference type="InterPro" id="IPR025558">
    <property type="entry name" value="DUF4283"/>
</dbReference>
<gene>
    <name evidence="3" type="ORF">MTR67_007284</name>
</gene>
<protein>
    <recommendedName>
        <fullName evidence="2">DUF4283 domain-containing protein</fullName>
    </recommendedName>
</protein>
<organism evidence="3 4">
    <name type="scientific">Solanum verrucosum</name>
    <dbReference type="NCBI Taxonomy" id="315347"/>
    <lineage>
        <taxon>Eukaryota</taxon>
        <taxon>Viridiplantae</taxon>
        <taxon>Streptophyta</taxon>
        <taxon>Embryophyta</taxon>
        <taxon>Tracheophyta</taxon>
        <taxon>Spermatophyta</taxon>
        <taxon>Magnoliopsida</taxon>
        <taxon>eudicotyledons</taxon>
        <taxon>Gunneridae</taxon>
        <taxon>Pentapetalae</taxon>
        <taxon>asterids</taxon>
        <taxon>lamiids</taxon>
        <taxon>Solanales</taxon>
        <taxon>Solanaceae</taxon>
        <taxon>Solanoideae</taxon>
        <taxon>Solaneae</taxon>
        <taxon>Solanum</taxon>
    </lineage>
</organism>
<evidence type="ECO:0000313" key="4">
    <source>
        <dbReference type="Proteomes" id="UP001234989"/>
    </source>
</evidence>
<reference evidence="3" key="1">
    <citation type="submission" date="2023-08" db="EMBL/GenBank/DDBJ databases">
        <title>A de novo genome assembly of Solanum verrucosum Schlechtendal, a Mexican diploid species geographically isolated from the other diploid A-genome species in potato relatives.</title>
        <authorList>
            <person name="Hosaka K."/>
        </authorList>
    </citation>
    <scope>NUCLEOTIDE SEQUENCE</scope>
    <source>
        <tissue evidence="3">Young leaves</tissue>
    </source>
</reference>
<feature type="region of interest" description="Disordered" evidence="1">
    <location>
        <begin position="1"/>
        <end position="22"/>
    </location>
</feature>
<dbReference type="Proteomes" id="UP001234989">
    <property type="component" value="Chromosome 2"/>
</dbReference>